<dbReference type="Proteomes" id="UP000239863">
    <property type="component" value="Unassembled WGS sequence"/>
</dbReference>
<gene>
    <name evidence="1" type="ORF">BD821_10452</name>
</gene>
<organism evidence="1 2">
    <name type="scientific">Clostridium algidicarnis DSM 15099</name>
    <dbReference type="NCBI Taxonomy" id="1121295"/>
    <lineage>
        <taxon>Bacteria</taxon>
        <taxon>Bacillati</taxon>
        <taxon>Bacillota</taxon>
        <taxon>Clostridia</taxon>
        <taxon>Eubacteriales</taxon>
        <taxon>Clostridiaceae</taxon>
        <taxon>Clostridium</taxon>
    </lineage>
</organism>
<evidence type="ECO:0000313" key="2">
    <source>
        <dbReference type="Proteomes" id="UP000239863"/>
    </source>
</evidence>
<dbReference type="EMBL" id="PTIS01000004">
    <property type="protein sequence ID" value="PPK48793.1"/>
    <property type="molecule type" value="Genomic_DNA"/>
</dbReference>
<proteinExistence type="predicted"/>
<comment type="caution">
    <text evidence="1">The sequence shown here is derived from an EMBL/GenBank/DDBJ whole genome shotgun (WGS) entry which is preliminary data.</text>
</comment>
<reference evidence="1 2" key="1">
    <citation type="submission" date="2018-02" db="EMBL/GenBank/DDBJ databases">
        <title>Genomic Encyclopedia of Archaeal and Bacterial Type Strains, Phase II (KMG-II): from individual species to whole genera.</title>
        <authorList>
            <person name="Goeker M."/>
        </authorList>
    </citation>
    <scope>NUCLEOTIDE SEQUENCE [LARGE SCALE GENOMIC DNA]</scope>
    <source>
        <strain evidence="1 2">DSM 15099</strain>
    </source>
</reference>
<protein>
    <submittedName>
        <fullName evidence="1">Uncharacterized protein</fullName>
    </submittedName>
</protein>
<name>A0A2S6FZA7_9CLOT</name>
<sequence length="64" mass="7681">MVVKTKNKNYTKIKVWDEDNFEMSNSDIKVRFIRFIEEVHKKDKVEIKESWILTTVKANFSPGF</sequence>
<accession>A0A2S6FZA7</accession>
<dbReference type="AlphaFoldDB" id="A0A2S6FZA7"/>
<evidence type="ECO:0000313" key="1">
    <source>
        <dbReference type="EMBL" id="PPK48793.1"/>
    </source>
</evidence>